<accession>A0ACD5HBV4</accession>
<evidence type="ECO:0000313" key="1">
    <source>
        <dbReference type="EMBL" id="XRI72507.1"/>
    </source>
</evidence>
<keyword evidence="1" id="KW-0436">Ligase</keyword>
<keyword evidence="2" id="KW-1185">Reference proteome</keyword>
<reference evidence="1 2" key="1">
    <citation type="journal article" date="2021" name="ISME J.">
        <title>Genomic evolution of the class Acidithiobacillia: deep-branching Proteobacteria living in extreme acidic conditions.</title>
        <authorList>
            <person name="Moya-Beltran A."/>
            <person name="Beard S."/>
            <person name="Rojas-Villalobos C."/>
            <person name="Issotta F."/>
            <person name="Gallardo Y."/>
            <person name="Ulloa R."/>
            <person name="Giaveno A."/>
            <person name="Degli Esposti M."/>
            <person name="Johnson D.B."/>
            <person name="Quatrini R."/>
        </authorList>
    </citation>
    <scope>NUCLEOTIDE SEQUENCE [LARGE SCALE GENOMIC DNA]</scope>
    <source>
        <strain evidence="1 2">GG1-14</strain>
    </source>
</reference>
<dbReference type="Proteomes" id="UP001195965">
    <property type="component" value="Chromosome"/>
</dbReference>
<dbReference type="EMBL" id="CP127526">
    <property type="protein sequence ID" value="XRI72507.1"/>
    <property type="molecule type" value="Genomic_DNA"/>
</dbReference>
<dbReference type="EC" id="6.3.2.45" evidence="1"/>
<proteinExistence type="predicted"/>
<name>A0ACD5HBV4_9PROT</name>
<evidence type="ECO:0000313" key="2">
    <source>
        <dbReference type="Proteomes" id="UP001195965"/>
    </source>
</evidence>
<protein>
    <submittedName>
        <fullName evidence="1">UDP-N-acetylmuramate:L-alanyl-gamma-D-glutamyl-meso-diaminopimelate ligase</fullName>
        <ecNumber evidence="1">6.3.2.45</ecNumber>
    </submittedName>
</protein>
<sequence length="462" mass="49569">MHIHVLGICGTFMGGIALLARAAGHRVTGSDIHTYPPMSDLLAREGIAVHEGYDPEQLQPVPDLVIIGNALSRGNPCVEAVLDRQIPYDSGPGWLAREILASRWVLAVAGTHGKTTTTSILTWILQEAGLNPGFLIGGEARNFGVSARLTESPFFVIEADEYDTAFFDKRSKFVHYHPRTLILNNLEYDHADIFPDLAAIITQFHHLVRTVPGTGMLLVNAAAPALQQVLDQGCWTPVQRFAGASANAAGWQVRLDSPDGRRFSVLEQGQLRGQVQWEMAGVFNAENALAALLAARHAGVPLEVGCDALSRFQGVRRRLELRGTVAGVAVYDDFAHHPTAIAATIAALRGRMDGSGRLIAVLEPRSNTMKLGVHQQTLGASLEGADQALVFAPGNIGWDVATALAGKAAVYSDLDPLLQDLVQNLQRGDQVLVMSNGAFAGIHGRLLAELARCDAEKKGDSV</sequence>
<gene>
    <name evidence="1" type="primary">mpl</name>
    <name evidence="1" type="ORF">HHS34_008610</name>
</gene>
<organism evidence="1 2">
    <name type="scientific">Acidithiobacillus montserratensis</name>
    <dbReference type="NCBI Taxonomy" id="2729135"/>
    <lineage>
        <taxon>Bacteria</taxon>
        <taxon>Pseudomonadati</taxon>
        <taxon>Pseudomonadota</taxon>
        <taxon>Acidithiobacillia</taxon>
        <taxon>Acidithiobacillales</taxon>
        <taxon>Acidithiobacillaceae</taxon>
        <taxon>Acidithiobacillus</taxon>
    </lineage>
</organism>